<feature type="chain" id="PRO_5043499780" evidence="1">
    <location>
        <begin position="24"/>
        <end position="112"/>
    </location>
</feature>
<protein>
    <submittedName>
        <fullName evidence="2">Uncharacterized protein</fullName>
    </submittedName>
</protein>
<evidence type="ECO:0000313" key="3">
    <source>
        <dbReference type="Proteomes" id="UP001279553"/>
    </source>
</evidence>
<dbReference type="AlphaFoldDB" id="A0AAW9DMZ3"/>
<evidence type="ECO:0000313" key="2">
    <source>
        <dbReference type="EMBL" id="MDX5930061.1"/>
    </source>
</evidence>
<dbReference type="RefSeq" id="WP_319613028.1">
    <property type="nucleotide sequence ID" value="NZ_JAWXYB010000018.1"/>
</dbReference>
<keyword evidence="1" id="KW-0732">Signal</keyword>
<dbReference type="EMBL" id="JAWXYB010000018">
    <property type="protein sequence ID" value="MDX5930061.1"/>
    <property type="molecule type" value="Genomic_DNA"/>
</dbReference>
<keyword evidence="3" id="KW-1185">Reference proteome</keyword>
<reference evidence="2 3" key="1">
    <citation type="submission" date="2023-11" db="EMBL/GenBank/DDBJ databases">
        <title>MicrobeMod: A computational toolkit for identifying prokaryotic methylation and restriction-modification with nanopore sequencing.</title>
        <authorList>
            <person name="Crits-Christoph A."/>
            <person name="Kang S.C."/>
            <person name="Lee H."/>
            <person name="Ostrov N."/>
        </authorList>
    </citation>
    <scope>NUCLEOTIDE SEQUENCE [LARGE SCALE GENOMIC DNA]</scope>
    <source>
        <strain evidence="2 3">DSMZ 700</strain>
    </source>
</reference>
<accession>A0AAW9DMZ3</accession>
<evidence type="ECO:0000256" key="1">
    <source>
        <dbReference type="SAM" id="SignalP"/>
    </source>
</evidence>
<sequence length="112" mass="11467">MTRLITFAALAMAATTSIGIALADQGIPNVPARPVISMTAPGVAGEGYPLFGGQTRPVVSERSASNAGYQSYPDFIVPSSNERLGAAQLGRVQGERPMSDLATIAVPPAPQG</sequence>
<feature type="signal peptide" evidence="1">
    <location>
        <begin position="1"/>
        <end position="23"/>
    </location>
</feature>
<proteinExistence type="predicted"/>
<dbReference type="Proteomes" id="UP001279553">
    <property type="component" value="Unassembled WGS sequence"/>
</dbReference>
<comment type="caution">
    <text evidence="2">The sequence shown here is derived from an EMBL/GenBank/DDBJ whole genome shotgun (WGS) entry which is preliminary data.</text>
</comment>
<gene>
    <name evidence="2" type="ORF">SIL87_04680</name>
</gene>
<name>A0AAW9DMZ3_ACIAO</name>
<organism evidence="2 3">
    <name type="scientific">Acidiphilium acidophilum</name>
    <name type="common">Thiobacillus acidophilus</name>
    <dbReference type="NCBI Taxonomy" id="76588"/>
    <lineage>
        <taxon>Bacteria</taxon>
        <taxon>Pseudomonadati</taxon>
        <taxon>Pseudomonadota</taxon>
        <taxon>Alphaproteobacteria</taxon>
        <taxon>Acetobacterales</taxon>
        <taxon>Acidocellaceae</taxon>
        <taxon>Acidiphilium</taxon>
    </lineage>
</organism>